<dbReference type="OrthoDB" id="3025570at2759"/>
<evidence type="ECO:0000313" key="1">
    <source>
        <dbReference type="EMBL" id="KIM67559.1"/>
    </source>
</evidence>
<organism evidence="1 2">
    <name type="scientific">Scleroderma citrinum Foug A</name>
    <dbReference type="NCBI Taxonomy" id="1036808"/>
    <lineage>
        <taxon>Eukaryota</taxon>
        <taxon>Fungi</taxon>
        <taxon>Dikarya</taxon>
        <taxon>Basidiomycota</taxon>
        <taxon>Agaricomycotina</taxon>
        <taxon>Agaricomycetes</taxon>
        <taxon>Agaricomycetidae</taxon>
        <taxon>Boletales</taxon>
        <taxon>Sclerodermatineae</taxon>
        <taxon>Sclerodermataceae</taxon>
        <taxon>Scleroderma</taxon>
    </lineage>
</organism>
<name>A0A0C3EGZ4_9AGAM</name>
<sequence length="121" mass="13611">MSSQAARRSLTLTVLDVYFDEVVFLRSYLTEILISPLPEGPTDENVDIVLLQEGDSEEYIELLTTSVVGLKSNPVEPLPRFAPVPPLMYMRDVIQKAHEMLFLGSRAWPNNIIASGYQRVS</sequence>
<gene>
    <name evidence="1" type="ORF">SCLCIDRAFT_88397</name>
</gene>
<proteinExistence type="predicted"/>
<feature type="non-terminal residue" evidence="1">
    <location>
        <position position="121"/>
    </location>
</feature>
<accession>A0A0C3EGZ4</accession>
<dbReference type="HOGENOM" id="CLU_2043760_0_0_1"/>
<dbReference type="InParanoid" id="A0A0C3EGZ4"/>
<keyword evidence="2" id="KW-1185">Reference proteome</keyword>
<reference evidence="1 2" key="1">
    <citation type="submission" date="2014-04" db="EMBL/GenBank/DDBJ databases">
        <authorList>
            <consortium name="DOE Joint Genome Institute"/>
            <person name="Kuo A."/>
            <person name="Kohler A."/>
            <person name="Nagy L.G."/>
            <person name="Floudas D."/>
            <person name="Copeland A."/>
            <person name="Barry K.W."/>
            <person name="Cichocki N."/>
            <person name="Veneault-Fourrey C."/>
            <person name="LaButti K."/>
            <person name="Lindquist E.A."/>
            <person name="Lipzen A."/>
            <person name="Lundell T."/>
            <person name="Morin E."/>
            <person name="Murat C."/>
            <person name="Sun H."/>
            <person name="Tunlid A."/>
            <person name="Henrissat B."/>
            <person name="Grigoriev I.V."/>
            <person name="Hibbett D.S."/>
            <person name="Martin F."/>
            <person name="Nordberg H.P."/>
            <person name="Cantor M.N."/>
            <person name="Hua S.X."/>
        </authorList>
    </citation>
    <scope>NUCLEOTIDE SEQUENCE [LARGE SCALE GENOMIC DNA]</scope>
    <source>
        <strain evidence="1 2">Foug A</strain>
    </source>
</reference>
<protein>
    <submittedName>
        <fullName evidence="1">Uncharacterized protein</fullName>
    </submittedName>
</protein>
<dbReference type="EMBL" id="KN822012">
    <property type="protein sequence ID" value="KIM67559.1"/>
    <property type="molecule type" value="Genomic_DNA"/>
</dbReference>
<dbReference type="AlphaFoldDB" id="A0A0C3EGZ4"/>
<evidence type="ECO:0000313" key="2">
    <source>
        <dbReference type="Proteomes" id="UP000053989"/>
    </source>
</evidence>
<dbReference type="Proteomes" id="UP000053989">
    <property type="component" value="Unassembled WGS sequence"/>
</dbReference>
<reference evidence="2" key="2">
    <citation type="submission" date="2015-01" db="EMBL/GenBank/DDBJ databases">
        <title>Evolutionary Origins and Diversification of the Mycorrhizal Mutualists.</title>
        <authorList>
            <consortium name="DOE Joint Genome Institute"/>
            <consortium name="Mycorrhizal Genomics Consortium"/>
            <person name="Kohler A."/>
            <person name="Kuo A."/>
            <person name="Nagy L.G."/>
            <person name="Floudas D."/>
            <person name="Copeland A."/>
            <person name="Barry K.W."/>
            <person name="Cichocki N."/>
            <person name="Veneault-Fourrey C."/>
            <person name="LaButti K."/>
            <person name="Lindquist E.A."/>
            <person name="Lipzen A."/>
            <person name="Lundell T."/>
            <person name="Morin E."/>
            <person name="Murat C."/>
            <person name="Riley R."/>
            <person name="Ohm R."/>
            <person name="Sun H."/>
            <person name="Tunlid A."/>
            <person name="Henrissat B."/>
            <person name="Grigoriev I.V."/>
            <person name="Hibbett D.S."/>
            <person name="Martin F."/>
        </authorList>
    </citation>
    <scope>NUCLEOTIDE SEQUENCE [LARGE SCALE GENOMIC DNA]</scope>
    <source>
        <strain evidence="2">Foug A</strain>
    </source>
</reference>